<accession>A0A158G8L4</accession>
<sequence>MKHAEAQSRVLARMEQTRDEFVRARPRDVSTARTRAWSAAANVGPWMLRTPNAALVSALLVGLVVLGPRRALQTALQAGLSTWTTRAVSALANSTMR</sequence>
<proteinExistence type="predicted"/>
<protein>
    <submittedName>
        <fullName evidence="1">Uncharacterized protein</fullName>
    </submittedName>
</protein>
<dbReference type="Proteomes" id="UP000054717">
    <property type="component" value="Unassembled WGS sequence"/>
</dbReference>
<dbReference type="RefSeq" id="WP_087629781.1">
    <property type="nucleotide sequence ID" value="NZ_FCNZ02000005.1"/>
</dbReference>
<gene>
    <name evidence="1" type="ORF">AWB66_01631</name>
</gene>
<evidence type="ECO:0000313" key="2">
    <source>
        <dbReference type="Proteomes" id="UP000054717"/>
    </source>
</evidence>
<organism evidence="1 2">
    <name type="scientific">Caballeronia telluris</name>
    <dbReference type="NCBI Taxonomy" id="326475"/>
    <lineage>
        <taxon>Bacteria</taxon>
        <taxon>Pseudomonadati</taxon>
        <taxon>Pseudomonadota</taxon>
        <taxon>Betaproteobacteria</taxon>
        <taxon>Burkholderiales</taxon>
        <taxon>Burkholderiaceae</taxon>
        <taxon>Caballeronia</taxon>
    </lineage>
</organism>
<dbReference type="EMBL" id="FCNZ02000005">
    <property type="protein sequence ID" value="SAL27979.1"/>
    <property type="molecule type" value="Genomic_DNA"/>
</dbReference>
<dbReference type="STRING" id="326475.AWB66_01631"/>
<comment type="caution">
    <text evidence="1">The sequence shown here is derived from an EMBL/GenBank/DDBJ whole genome shotgun (WGS) entry which is preliminary data.</text>
</comment>
<dbReference type="AlphaFoldDB" id="A0A158G8L4"/>
<keyword evidence="2" id="KW-1185">Reference proteome</keyword>
<name>A0A158G8L4_9BURK</name>
<evidence type="ECO:0000313" key="1">
    <source>
        <dbReference type="EMBL" id="SAL27979.1"/>
    </source>
</evidence>
<reference evidence="1" key="1">
    <citation type="submission" date="2016-01" db="EMBL/GenBank/DDBJ databases">
        <authorList>
            <person name="Peeters Charlotte."/>
        </authorList>
    </citation>
    <scope>NUCLEOTIDE SEQUENCE</scope>
    <source>
        <strain evidence="1">LMG 22936</strain>
    </source>
</reference>